<name>A0A5M4B576_9BACT</name>
<dbReference type="RefSeq" id="WP_025866184.1">
    <property type="nucleotide sequence ID" value="NZ_BLAX01000001.1"/>
</dbReference>
<proteinExistence type="predicted"/>
<organism evidence="1 2">
    <name type="scientific">Prolixibacter bellariivorans</name>
    <dbReference type="NCBI Taxonomy" id="314319"/>
    <lineage>
        <taxon>Bacteria</taxon>
        <taxon>Pseudomonadati</taxon>
        <taxon>Bacteroidota</taxon>
        <taxon>Bacteroidia</taxon>
        <taxon>Marinilabiliales</taxon>
        <taxon>Prolixibacteraceae</taxon>
        <taxon>Prolixibacter</taxon>
    </lineage>
</organism>
<dbReference type="EMBL" id="BLAX01000001">
    <property type="protein sequence ID" value="GET35240.1"/>
    <property type="molecule type" value="Genomic_DNA"/>
</dbReference>
<dbReference type="Proteomes" id="UP000391834">
    <property type="component" value="Unassembled WGS sequence"/>
</dbReference>
<keyword evidence="2" id="KW-1185">Reference proteome</keyword>
<reference evidence="1 2" key="1">
    <citation type="submission" date="2019-10" db="EMBL/GenBank/DDBJ databases">
        <title>Prolixibacter strains distinguished by the presence of nitrate reductase genes were adept at nitrate-dependent anaerobic corrosion of metallic iron and carbon steel.</title>
        <authorList>
            <person name="Iino T."/>
            <person name="Shono N."/>
            <person name="Ito K."/>
            <person name="Nakamura R."/>
            <person name="Sueoka K."/>
            <person name="Harayama S."/>
            <person name="Ohkuma M."/>
        </authorList>
    </citation>
    <scope>NUCLEOTIDE SEQUENCE [LARGE SCALE GENOMIC DNA]</scope>
    <source>
        <strain evidence="1 2">JCM 13498</strain>
    </source>
</reference>
<evidence type="ECO:0000313" key="2">
    <source>
        <dbReference type="Proteomes" id="UP000391834"/>
    </source>
</evidence>
<protein>
    <submittedName>
        <fullName evidence="1">Uncharacterized protein</fullName>
    </submittedName>
</protein>
<evidence type="ECO:0000313" key="1">
    <source>
        <dbReference type="EMBL" id="GET35240.1"/>
    </source>
</evidence>
<dbReference type="AlphaFoldDB" id="A0A5M4B576"/>
<comment type="caution">
    <text evidence="1">The sequence shown here is derived from an EMBL/GenBank/DDBJ whole genome shotgun (WGS) entry which is preliminary data.</text>
</comment>
<gene>
    <name evidence="1" type="ORF">PbJCM13498_41030</name>
</gene>
<sequence>MSKVKCEITYPSQLISKIGEFEINHKESNEKIKESGCLIVTNNNINVDIMLHVVGILFGPKNAKCYMDVYVDGEKVNSTPIESKFKKESGIQLFNWMA</sequence>
<accession>A0A5M4B576</accession>